<keyword evidence="4" id="KW-0479">Metal-binding</keyword>
<feature type="compositionally biased region" description="Polar residues" evidence="17">
    <location>
        <begin position="1244"/>
        <end position="1254"/>
    </location>
</feature>
<feature type="region of interest" description="Disordered" evidence="17">
    <location>
        <begin position="340"/>
        <end position="371"/>
    </location>
</feature>
<comment type="similarity">
    <text evidence="3">Belongs to the helicase family. RecQ subfamily.</text>
</comment>
<dbReference type="PROSITE" id="PS51192">
    <property type="entry name" value="HELICASE_ATP_BIND_1"/>
    <property type="match status" value="1"/>
</dbReference>
<evidence type="ECO:0000313" key="23">
    <source>
        <dbReference type="Proteomes" id="UP001530400"/>
    </source>
</evidence>
<dbReference type="InterPro" id="IPR036388">
    <property type="entry name" value="WH-like_DNA-bd_sf"/>
</dbReference>
<evidence type="ECO:0000256" key="1">
    <source>
        <dbReference type="ARBA" id="ARBA00001947"/>
    </source>
</evidence>
<dbReference type="GO" id="GO:0043138">
    <property type="term" value="F:3'-5' DNA helicase activity"/>
    <property type="evidence" value="ECO:0007669"/>
    <property type="project" value="UniProtKB-EC"/>
</dbReference>
<dbReference type="InterPro" id="IPR002464">
    <property type="entry name" value="DNA/RNA_helicase_DEAH_CS"/>
</dbReference>
<dbReference type="FunFam" id="3.40.50.300:FF:001975">
    <property type="entry name" value="ATP-dependent DNA helicase"/>
    <property type="match status" value="1"/>
</dbReference>
<feature type="domain" description="Helicase ATP-binding" evidence="19">
    <location>
        <begin position="516"/>
        <end position="694"/>
    </location>
</feature>
<evidence type="ECO:0000256" key="7">
    <source>
        <dbReference type="ARBA" id="ARBA00022801"/>
    </source>
</evidence>
<evidence type="ECO:0000256" key="2">
    <source>
        <dbReference type="ARBA" id="ARBA00004123"/>
    </source>
</evidence>
<feature type="region of interest" description="Disordered" evidence="17">
    <location>
        <begin position="1225"/>
        <end position="1273"/>
    </location>
</feature>
<keyword evidence="5" id="KW-0547">Nucleotide-binding</keyword>
<dbReference type="InterPro" id="IPR010666">
    <property type="entry name" value="Znf_GRF"/>
</dbReference>
<evidence type="ECO:0000256" key="14">
    <source>
        <dbReference type="ARBA" id="ARBA00034617"/>
    </source>
</evidence>
<feature type="region of interest" description="Disordered" evidence="17">
    <location>
        <begin position="149"/>
        <end position="260"/>
    </location>
</feature>
<feature type="compositionally biased region" description="Low complexity" evidence="17">
    <location>
        <begin position="162"/>
        <end position="195"/>
    </location>
</feature>
<comment type="catalytic activity">
    <reaction evidence="14">
        <text>Couples ATP hydrolysis with the unwinding of duplex DNA by translocating in the 3'-5' direction.</text>
        <dbReference type="EC" id="5.6.2.4"/>
    </reaction>
</comment>
<evidence type="ECO:0000256" key="8">
    <source>
        <dbReference type="ARBA" id="ARBA00022806"/>
    </source>
</evidence>
<dbReference type="PROSITE" id="PS00690">
    <property type="entry name" value="DEAH_ATP_HELICASE"/>
    <property type="match status" value="1"/>
</dbReference>
<dbReference type="EMBL" id="JALLPJ020000666">
    <property type="protein sequence ID" value="KAL3786077.1"/>
    <property type="molecule type" value="Genomic_DNA"/>
</dbReference>
<dbReference type="InterPro" id="IPR044876">
    <property type="entry name" value="HRDC_dom_sf"/>
</dbReference>
<dbReference type="PROSITE" id="PS51999">
    <property type="entry name" value="ZF_GRF"/>
    <property type="match status" value="1"/>
</dbReference>
<gene>
    <name evidence="22" type="ORF">ACHAWO_006699</name>
</gene>
<dbReference type="Gene3D" id="1.10.150.80">
    <property type="entry name" value="HRDC domain"/>
    <property type="match status" value="1"/>
</dbReference>
<feature type="compositionally biased region" description="Polar residues" evidence="17">
    <location>
        <begin position="1071"/>
        <end position="1082"/>
    </location>
</feature>
<feature type="compositionally biased region" description="Basic and acidic residues" evidence="17">
    <location>
        <begin position="1088"/>
        <end position="1099"/>
    </location>
</feature>
<evidence type="ECO:0000313" key="22">
    <source>
        <dbReference type="EMBL" id="KAL3786077.1"/>
    </source>
</evidence>
<feature type="compositionally biased region" description="Polar residues" evidence="17">
    <location>
        <begin position="354"/>
        <end position="363"/>
    </location>
</feature>
<evidence type="ECO:0000256" key="6">
    <source>
        <dbReference type="ARBA" id="ARBA00022771"/>
    </source>
</evidence>
<dbReference type="NCBIfam" id="TIGR00614">
    <property type="entry name" value="recQ_fam"/>
    <property type="match status" value="1"/>
</dbReference>
<feature type="non-terminal residue" evidence="22">
    <location>
        <position position="1"/>
    </location>
</feature>
<keyword evidence="10" id="KW-0067">ATP-binding</keyword>
<evidence type="ECO:0000259" key="20">
    <source>
        <dbReference type="PROSITE" id="PS51194"/>
    </source>
</evidence>
<sequence length="1273" mass="141465">QVFGAPNFFSDTIPIPTNLHGAKKPVHPPHFTDAPWRPLSSLPCIPSNRPHSSSLTNMQNNRSQQIEWLRTQASNSSITNNIKFCYALRHDGSSEFDGLHRQKSNNVDGSVSYEFVNPSSCKPLIQLKDVASAMEQCRLMVDLPAEPAPSPVRSNLQQSNFNNGTNAAGNAVNSTVNSRPIGNANSNNGINNRVNPFPMEEDAPDFDYEEIDSKPAASGGNNSNTTFNAYQNHSGSYNPNHGNGTSFQNNNNSGSFNNSGGFSTANTVSSSAGYNNTNNNGNGFTTNGFNSHNTNFDEFDDPDDELLALDVDTIVNKAPQQFQNYQQQNYQQQNYQQQHTNYNNGNSRLPLRTMNDNTSTNDNGAYKPYSDNYTTSNTSSYSSNNYQANAASTFGESYDTTSNSNFGGNGSDSDAPPCPGHNVPCRLLTAQTASNNGRQFYKCSLPEGEQCDFFQWADGIEGNMFHNPDSPTSNMYNNTSSAQVSFQPGKDTLDVNNENRRIFGHPGFRPGQKQVIENAMQGRDVFVLMPTGGGKSLCYQLPAWCCPGLSVIISPLLSLIEDQVQSMTKLGVRSVFLNSAQSWEGEQREITAELRRTPSHGGIKLLYITPEKLANSGMMKGILADLCNKGRISRFVVDEAHCLSDWGHDFRPDYNQLGMLRREFPNVPIMALTATANQKVVNDAIRALGMKNPYRYQSSFNRPNLHYEVRRKDTKTHDIIADYVAERRHESGVIYCLSRKDCESLSDKLNDKLREKGYRDVRVSFYHAELTPEERKSRHHAWSMGQISVLCATIAFGMGIDKPDVRYVIHFSMPKSITHYYQESGRAGRDGENADCILFYSYKDKKLLENMIRKSAGPQQYGQTSGATQRKIDHLYSCLRYCEDTFECRRTLQLQFFGEKFDKGKCNKTCDNCRIGNVPESRDMTNVAREILQLLESILNQKRGRGVTLHQLSELWRGTKNKTHTKFLQTEALNGYGKGTKFSKNDVDAIVHAMVFDSILEETSEETGAGFLADYVNPGSKAPQLQSGTIRFHVRFAAAKAAAPKEKKSKRKKDDGDKKPKAKTTKKSKSNETSPIELNSPQDGVDSASDKKNEKKRQAETTILPAKHTKALMERIKRLVNFMAEEEQMNGNRVFSWNIMSHQQMKAIASEAPTTMDELAGCGLPENVQKTYGERLLKNVNAYIDSENLQSYLANRPKKKSKADSIPVAASAAGAAKPSVIDIDDSGDEFGDDGIDFSAIELPSSENPGTSITLDENKSISKLKSSKSSSYFK</sequence>
<dbReference type="InterPro" id="IPR027417">
    <property type="entry name" value="P-loop_NTPase"/>
</dbReference>
<protein>
    <recommendedName>
        <fullName evidence="15">DNA 3'-5' helicase</fullName>
        <ecNumber evidence="15">5.6.2.4</ecNumber>
    </recommendedName>
</protein>
<dbReference type="SUPFAM" id="SSF52540">
    <property type="entry name" value="P-loop containing nucleoside triphosphate hydrolases"/>
    <property type="match status" value="1"/>
</dbReference>
<dbReference type="CDD" id="cd17920">
    <property type="entry name" value="DEXHc_RecQ"/>
    <property type="match status" value="1"/>
</dbReference>
<dbReference type="InterPro" id="IPR032284">
    <property type="entry name" value="RecQ_Zn-bd"/>
</dbReference>
<evidence type="ECO:0000256" key="16">
    <source>
        <dbReference type="PROSITE-ProRule" id="PRU01343"/>
    </source>
</evidence>
<evidence type="ECO:0000259" key="18">
    <source>
        <dbReference type="PROSITE" id="PS50967"/>
    </source>
</evidence>
<keyword evidence="23" id="KW-1185">Reference proteome</keyword>
<dbReference type="Pfam" id="PF00270">
    <property type="entry name" value="DEAD"/>
    <property type="match status" value="1"/>
</dbReference>
<feature type="domain" description="GRF-type" evidence="21">
    <location>
        <begin position="418"/>
        <end position="460"/>
    </location>
</feature>
<reference evidence="22 23" key="1">
    <citation type="submission" date="2024-10" db="EMBL/GenBank/DDBJ databases">
        <title>Updated reference genomes for cyclostephanoid diatoms.</title>
        <authorList>
            <person name="Roberts W.R."/>
            <person name="Alverson A.J."/>
        </authorList>
    </citation>
    <scope>NUCLEOTIDE SEQUENCE [LARGE SCALE GENOMIC DNA]</scope>
    <source>
        <strain evidence="22 23">AJA010-31</strain>
    </source>
</reference>
<feature type="domain" description="Helicase C-terminal" evidence="20">
    <location>
        <begin position="718"/>
        <end position="873"/>
    </location>
</feature>
<dbReference type="EC" id="5.6.2.4" evidence="15"/>
<feature type="compositionally biased region" description="Low complexity" evidence="17">
    <location>
        <begin position="240"/>
        <end position="260"/>
    </location>
</feature>
<dbReference type="SMART" id="SM00487">
    <property type="entry name" value="DEXDc"/>
    <property type="match status" value="1"/>
</dbReference>
<organism evidence="22 23">
    <name type="scientific">Cyclotella atomus</name>
    <dbReference type="NCBI Taxonomy" id="382360"/>
    <lineage>
        <taxon>Eukaryota</taxon>
        <taxon>Sar</taxon>
        <taxon>Stramenopiles</taxon>
        <taxon>Ochrophyta</taxon>
        <taxon>Bacillariophyta</taxon>
        <taxon>Coscinodiscophyceae</taxon>
        <taxon>Thalassiosirophycidae</taxon>
        <taxon>Stephanodiscales</taxon>
        <taxon>Stephanodiscaceae</taxon>
        <taxon>Cyclotella</taxon>
    </lineage>
</organism>
<keyword evidence="6 16" id="KW-0863">Zinc-finger</keyword>
<comment type="cofactor">
    <cofactor evidence="1">
        <name>Zn(2+)</name>
        <dbReference type="ChEBI" id="CHEBI:29105"/>
    </cofactor>
</comment>
<dbReference type="SMART" id="SM00490">
    <property type="entry name" value="HELICc"/>
    <property type="match status" value="1"/>
</dbReference>
<dbReference type="InterPro" id="IPR036390">
    <property type="entry name" value="WH_DNA-bd_sf"/>
</dbReference>
<dbReference type="Pfam" id="PF06839">
    <property type="entry name" value="Zn_ribbon_GRF"/>
    <property type="match status" value="1"/>
</dbReference>
<dbReference type="Proteomes" id="UP001530400">
    <property type="component" value="Unassembled WGS sequence"/>
</dbReference>
<dbReference type="InterPro" id="IPR010997">
    <property type="entry name" value="HRDC-like_sf"/>
</dbReference>
<dbReference type="GO" id="GO:0008270">
    <property type="term" value="F:zinc ion binding"/>
    <property type="evidence" value="ECO:0007669"/>
    <property type="project" value="UniProtKB-KW"/>
</dbReference>
<feature type="compositionally biased region" description="Acidic residues" evidence="17">
    <location>
        <begin position="199"/>
        <end position="210"/>
    </location>
</feature>
<dbReference type="PROSITE" id="PS51194">
    <property type="entry name" value="HELICASE_CTER"/>
    <property type="match status" value="1"/>
</dbReference>
<dbReference type="Pfam" id="PF16124">
    <property type="entry name" value="RecQ_Zn_bind"/>
    <property type="match status" value="1"/>
</dbReference>
<keyword evidence="7" id="KW-0378">Hydrolase</keyword>
<evidence type="ECO:0000256" key="13">
    <source>
        <dbReference type="ARBA" id="ARBA00023242"/>
    </source>
</evidence>
<dbReference type="PANTHER" id="PTHR13710:SF153">
    <property type="entry name" value="RECQ-LIKE DNA HELICASE BLM"/>
    <property type="match status" value="1"/>
</dbReference>
<evidence type="ECO:0000259" key="21">
    <source>
        <dbReference type="PROSITE" id="PS51999"/>
    </source>
</evidence>
<evidence type="ECO:0000256" key="5">
    <source>
        <dbReference type="ARBA" id="ARBA00022741"/>
    </source>
</evidence>
<proteinExistence type="inferred from homology"/>
<evidence type="ECO:0000256" key="12">
    <source>
        <dbReference type="ARBA" id="ARBA00023235"/>
    </source>
</evidence>
<dbReference type="PROSITE" id="PS50967">
    <property type="entry name" value="HRDC"/>
    <property type="match status" value="1"/>
</dbReference>
<dbReference type="GO" id="GO:0005634">
    <property type="term" value="C:nucleus"/>
    <property type="evidence" value="ECO:0007669"/>
    <property type="project" value="UniProtKB-SubCell"/>
</dbReference>
<evidence type="ECO:0000256" key="11">
    <source>
        <dbReference type="ARBA" id="ARBA00023125"/>
    </source>
</evidence>
<keyword evidence="13" id="KW-0539">Nucleus</keyword>
<keyword evidence="9" id="KW-0862">Zinc</keyword>
<accession>A0ABD3PEE2</accession>
<dbReference type="SMART" id="SM00956">
    <property type="entry name" value="RQC"/>
    <property type="match status" value="1"/>
</dbReference>
<dbReference type="Pfam" id="PF09382">
    <property type="entry name" value="RQC"/>
    <property type="match status" value="1"/>
</dbReference>
<dbReference type="GO" id="GO:0005524">
    <property type="term" value="F:ATP binding"/>
    <property type="evidence" value="ECO:0007669"/>
    <property type="project" value="UniProtKB-KW"/>
</dbReference>
<dbReference type="InterPro" id="IPR018982">
    <property type="entry name" value="RQC_domain"/>
</dbReference>
<feature type="region of interest" description="Disordered" evidence="17">
    <location>
        <begin position="1041"/>
        <end position="1106"/>
    </location>
</feature>
<feature type="compositionally biased region" description="Polar residues" evidence="17">
    <location>
        <begin position="219"/>
        <end position="239"/>
    </location>
</feature>
<evidence type="ECO:0000256" key="15">
    <source>
        <dbReference type="ARBA" id="ARBA00034808"/>
    </source>
</evidence>
<evidence type="ECO:0000259" key="19">
    <source>
        <dbReference type="PROSITE" id="PS51192"/>
    </source>
</evidence>
<dbReference type="Pfam" id="PF00271">
    <property type="entry name" value="Helicase_C"/>
    <property type="match status" value="1"/>
</dbReference>
<feature type="domain" description="HRDC" evidence="18">
    <location>
        <begin position="1106"/>
        <end position="1190"/>
    </location>
</feature>
<comment type="caution">
    <text evidence="22">The sequence shown here is derived from an EMBL/GenBank/DDBJ whole genome shotgun (WGS) entry which is preliminary data.</text>
</comment>
<dbReference type="FunFam" id="3.40.50.300:FF:000296">
    <property type="entry name" value="ATP-dependent DNA helicase RecQ"/>
    <property type="match status" value="1"/>
</dbReference>
<evidence type="ECO:0000256" key="4">
    <source>
        <dbReference type="ARBA" id="ARBA00022723"/>
    </source>
</evidence>
<dbReference type="Gene3D" id="1.10.10.10">
    <property type="entry name" value="Winged helix-like DNA-binding domain superfamily/Winged helix DNA-binding domain"/>
    <property type="match status" value="1"/>
</dbReference>
<dbReference type="AlphaFoldDB" id="A0ABD3PEE2"/>
<dbReference type="InterPro" id="IPR002121">
    <property type="entry name" value="HRDC_dom"/>
</dbReference>
<dbReference type="InterPro" id="IPR011545">
    <property type="entry name" value="DEAD/DEAH_box_helicase_dom"/>
</dbReference>
<dbReference type="Gene3D" id="3.40.50.300">
    <property type="entry name" value="P-loop containing nucleotide triphosphate hydrolases"/>
    <property type="match status" value="2"/>
</dbReference>
<dbReference type="CDD" id="cd18794">
    <property type="entry name" value="SF2_C_RecQ"/>
    <property type="match status" value="1"/>
</dbReference>
<feature type="compositionally biased region" description="Low complexity" evidence="17">
    <location>
        <begin position="1260"/>
        <end position="1273"/>
    </location>
</feature>
<dbReference type="GO" id="GO:0003677">
    <property type="term" value="F:DNA binding"/>
    <property type="evidence" value="ECO:0007669"/>
    <property type="project" value="UniProtKB-KW"/>
</dbReference>
<dbReference type="GO" id="GO:0016787">
    <property type="term" value="F:hydrolase activity"/>
    <property type="evidence" value="ECO:0007669"/>
    <property type="project" value="UniProtKB-KW"/>
</dbReference>
<comment type="subcellular location">
    <subcellularLocation>
        <location evidence="2">Nucleus</location>
    </subcellularLocation>
</comment>
<evidence type="ECO:0000256" key="9">
    <source>
        <dbReference type="ARBA" id="ARBA00022833"/>
    </source>
</evidence>
<keyword evidence="12" id="KW-0413">Isomerase</keyword>
<keyword evidence="8" id="KW-0347">Helicase</keyword>
<dbReference type="InterPro" id="IPR001650">
    <property type="entry name" value="Helicase_C-like"/>
</dbReference>
<dbReference type="InterPro" id="IPR014001">
    <property type="entry name" value="Helicase_ATP-bd"/>
</dbReference>
<keyword evidence="11" id="KW-0238">DNA-binding</keyword>
<dbReference type="InterPro" id="IPR004589">
    <property type="entry name" value="DNA_helicase_ATP-dep_RecQ"/>
</dbReference>
<evidence type="ECO:0000256" key="3">
    <source>
        <dbReference type="ARBA" id="ARBA00005446"/>
    </source>
</evidence>
<feature type="compositionally biased region" description="Polar residues" evidence="17">
    <location>
        <begin position="152"/>
        <end position="161"/>
    </location>
</feature>
<dbReference type="PANTHER" id="PTHR13710">
    <property type="entry name" value="DNA HELICASE RECQ FAMILY MEMBER"/>
    <property type="match status" value="1"/>
</dbReference>
<dbReference type="SUPFAM" id="SSF47819">
    <property type="entry name" value="HRDC-like"/>
    <property type="match status" value="1"/>
</dbReference>
<feature type="compositionally biased region" description="Acidic residues" evidence="17">
    <location>
        <begin position="1225"/>
        <end position="1235"/>
    </location>
</feature>
<evidence type="ECO:0000256" key="17">
    <source>
        <dbReference type="SAM" id="MobiDB-lite"/>
    </source>
</evidence>
<dbReference type="SUPFAM" id="SSF46785">
    <property type="entry name" value="Winged helix' DNA-binding domain"/>
    <property type="match status" value="1"/>
</dbReference>
<name>A0ABD3PEE2_9STRA</name>
<evidence type="ECO:0000256" key="10">
    <source>
        <dbReference type="ARBA" id="ARBA00022840"/>
    </source>
</evidence>